<dbReference type="InterPro" id="IPR036556">
    <property type="entry name" value="PAD_central_sf"/>
</dbReference>
<proteinExistence type="predicted"/>
<accession>A0A5P8WDL4</accession>
<evidence type="ECO:0000313" key="4">
    <source>
        <dbReference type="Proteomes" id="UP000326678"/>
    </source>
</evidence>
<sequence length="671" mass="77311">MVMRKLLEVEKFDERRSASKERSQNYEDVLIVGQPVQISLKKLAPPQTKLLILNTSGEVELFTSTDQIVSTQTPLSLEQFPEINLLSRTFSDQIKDRSLQISFQDDNGRQLSLVQLKLTVVRVCLDIDADRDGVIDEDNPQKADWKWGINGHGAVLLVNSDRDIVYSNQENDDTERLIKGLLDLKDFSFMIVRKTGLRDLPSGYELYLSVNKDIAKKIRIYDELERDGYELIGPGRTRAKIRDTDRDILLAIEGLSYPDFDFPGIVEITLSLVKDEKSLYSDRVIFRVAPWIMTPNTLSPIAVFVSRLSNGVNKEFIEELRKVVGKANAQLDIIPFEFHQDDRWVQDEIEIGYTQAPGHLMYVVFDSPRDRGLVDFPKTKLLGIDFGYVTRKSRYEATKLDSFGNLEVSPPVTVKGVHYPFGRLIFGGTRKEIIQEPRRMLKVLRDFLYAQKIQAPFEIFSDWLSVGHIDEFMTFVPAPTSKGFKLLLASTDQFYNILKRLREQGHAHVLLRQGKRFSSGRADISVSDVLDDEKLNEHNHRFQEYINWNREVLKQELDLSEEDIIELPALFENDRDGRAETFSPNMVNMIVLKEHLGIPKPFGPKINNQCQFEAYVKEVLEPLGLVCHFIDDWEPYFLGRGEIHCGTNTRRQPFTKKWWEVEPAFLKEVSS</sequence>
<protein>
    <submittedName>
        <fullName evidence="3">Rotein-arginine deiminase</fullName>
    </submittedName>
</protein>
<dbReference type="Gene3D" id="3.75.10.10">
    <property type="entry name" value="L-arginine/glycine Amidinotransferase, Chain A"/>
    <property type="match status" value="1"/>
</dbReference>
<name>A0A5P8WDL4_9NOSO</name>
<feature type="domain" description="Protein-arginine deiminase (PAD) central" evidence="2">
    <location>
        <begin position="121"/>
        <end position="274"/>
    </location>
</feature>
<evidence type="ECO:0000259" key="2">
    <source>
        <dbReference type="Pfam" id="PF08527"/>
    </source>
</evidence>
<dbReference type="PANTHER" id="PTHR10837">
    <property type="entry name" value="PEPTIDYLARGININE DEIMINASE"/>
    <property type="match status" value="1"/>
</dbReference>
<dbReference type="PIRSF" id="PIRSF001247">
    <property type="entry name" value="Protein-arginine_deiminase"/>
    <property type="match status" value="1"/>
</dbReference>
<dbReference type="GO" id="GO:0004668">
    <property type="term" value="F:protein-arginine deiminase activity"/>
    <property type="evidence" value="ECO:0007669"/>
    <property type="project" value="InterPro"/>
</dbReference>
<dbReference type="Gene3D" id="2.60.40.1860">
    <property type="entry name" value="Protein-arginine deiminase, N-terminal domain"/>
    <property type="match status" value="1"/>
</dbReference>
<dbReference type="PANTHER" id="PTHR10837:SF8">
    <property type="entry name" value="PROTEIN-ARGININE DEIMINASE"/>
    <property type="match status" value="1"/>
</dbReference>
<dbReference type="SUPFAM" id="SSF55909">
    <property type="entry name" value="Pentein"/>
    <property type="match status" value="1"/>
</dbReference>
<evidence type="ECO:0000313" key="3">
    <source>
        <dbReference type="EMBL" id="QFS50246.1"/>
    </source>
</evidence>
<gene>
    <name evidence="3" type="ORF">GXM_07740</name>
</gene>
<dbReference type="InterPro" id="IPR013530">
    <property type="entry name" value="PAD_C"/>
</dbReference>
<reference evidence="3 4" key="1">
    <citation type="submission" date="2019-10" db="EMBL/GenBank/DDBJ databases">
        <title>Genomic and transcriptomic insights into the perfect genentic adaptation of a filamentous nitrogen-fixing cyanobacterium to rice fields.</title>
        <authorList>
            <person name="Chen Z."/>
        </authorList>
    </citation>
    <scope>NUCLEOTIDE SEQUENCE [LARGE SCALE GENOMIC DNA]</scope>
    <source>
        <strain evidence="3">CCNUC1</strain>
    </source>
</reference>
<dbReference type="InterPro" id="IPR004303">
    <property type="entry name" value="PAD"/>
</dbReference>
<dbReference type="SUPFAM" id="SSF110083">
    <property type="entry name" value="Peptidylarginine deiminase Pad4, middle domain"/>
    <property type="match status" value="1"/>
</dbReference>
<dbReference type="Pfam" id="PF03068">
    <property type="entry name" value="PAD"/>
    <property type="match status" value="1"/>
</dbReference>
<dbReference type="GO" id="GO:0005737">
    <property type="term" value="C:cytoplasm"/>
    <property type="evidence" value="ECO:0007669"/>
    <property type="project" value="InterPro"/>
</dbReference>
<evidence type="ECO:0000259" key="1">
    <source>
        <dbReference type="Pfam" id="PF03068"/>
    </source>
</evidence>
<dbReference type="InterPro" id="IPR013733">
    <property type="entry name" value="Prot_Arg_deaminase_cen_dom"/>
</dbReference>
<dbReference type="AlphaFoldDB" id="A0A5P8WDL4"/>
<dbReference type="KEGG" id="nsh:GXM_07740"/>
<dbReference type="Pfam" id="PF08527">
    <property type="entry name" value="PAD_M"/>
    <property type="match status" value="1"/>
</dbReference>
<keyword evidence="4" id="KW-1185">Reference proteome</keyword>
<dbReference type="InterPro" id="IPR038685">
    <property type="entry name" value="PAD_N_sf"/>
</dbReference>
<dbReference type="Proteomes" id="UP000326678">
    <property type="component" value="Chromosome Gxm2"/>
</dbReference>
<dbReference type="EMBL" id="CP045227">
    <property type="protein sequence ID" value="QFS50246.1"/>
    <property type="molecule type" value="Genomic_DNA"/>
</dbReference>
<dbReference type="GO" id="GO:0005509">
    <property type="term" value="F:calcium ion binding"/>
    <property type="evidence" value="ECO:0007669"/>
    <property type="project" value="InterPro"/>
</dbReference>
<feature type="domain" description="Protein-arginine deiminase C-terminal" evidence="1">
    <location>
        <begin position="279"/>
        <end position="660"/>
    </location>
</feature>
<organism evidence="3 4">
    <name type="scientific">Nostoc sphaeroides CCNUC1</name>
    <dbReference type="NCBI Taxonomy" id="2653204"/>
    <lineage>
        <taxon>Bacteria</taxon>
        <taxon>Bacillati</taxon>
        <taxon>Cyanobacteriota</taxon>
        <taxon>Cyanophyceae</taxon>
        <taxon>Nostocales</taxon>
        <taxon>Nostocaceae</taxon>
        <taxon>Nostoc</taxon>
    </lineage>
</organism>
<dbReference type="FunFam" id="2.60.40.1700:FF:000001">
    <property type="entry name" value="Protein-arginine deiminase type-2"/>
    <property type="match status" value="1"/>
</dbReference>
<dbReference type="Gene3D" id="2.60.40.1700">
    <property type="entry name" value="Protein-arginine deiminase, central domain"/>
    <property type="match status" value="1"/>
</dbReference>